<evidence type="ECO:0000256" key="5">
    <source>
        <dbReference type="RuleBase" id="RU000660"/>
    </source>
</evidence>
<name>A0A837IFI2_9BACT</name>
<evidence type="ECO:0000256" key="3">
    <source>
        <dbReference type="ARBA" id="ARBA00023274"/>
    </source>
</evidence>
<evidence type="ECO:0000313" key="8">
    <source>
        <dbReference type="Proteomes" id="UP000034078"/>
    </source>
</evidence>
<dbReference type="NCBIfam" id="TIGR00059">
    <property type="entry name" value="L17"/>
    <property type="match status" value="1"/>
</dbReference>
<proteinExistence type="inferred from homology"/>
<dbReference type="SUPFAM" id="SSF64263">
    <property type="entry name" value="Prokaryotic ribosomal protein L17"/>
    <property type="match status" value="1"/>
</dbReference>
<dbReference type="AlphaFoldDB" id="A0A837IFI2"/>
<comment type="caution">
    <text evidence="7">The sequence shown here is derived from an EMBL/GenBank/DDBJ whole genome shotgun (WGS) entry which is preliminary data.</text>
</comment>
<accession>A0A837IFI2</accession>
<dbReference type="GO" id="GO:0006412">
    <property type="term" value="P:translation"/>
    <property type="evidence" value="ECO:0007669"/>
    <property type="project" value="InterPro"/>
</dbReference>
<gene>
    <name evidence="7" type="ORF">UX01_C0001G0084</name>
</gene>
<dbReference type="InterPro" id="IPR000456">
    <property type="entry name" value="Ribosomal_bL17"/>
</dbReference>
<evidence type="ECO:0000256" key="4">
    <source>
        <dbReference type="ARBA" id="ARBA00035494"/>
    </source>
</evidence>
<dbReference type="Pfam" id="PF01196">
    <property type="entry name" value="Ribosomal_L17"/>
    <property type="match status" value="1"/>
</dbReference>
<comment type="similarity">
    <text evidence="1 5">Belongs to the bacterial ribosomal protein bL17 family.</text>
</comment>
<dbReference type="InterPro" id="IPR036373">
    <property type="entry name" value="Ribosomal_bL17_sf"/>
</dbReference>
<dbReference type="PANTHER" id="PTHR14413:SF16">
    <property type="entry name" value="LARGE RIBOSOMAL SUBUNIT PROTEIN BL17M"/>
    <property type="match status" value="1"/>
</dbReference>
<dbReference type="GO" id="GO:0022625">
    <property type="term" value="C:cytosolic large ribosomal subunit"/>
    <property type="evidence" value="ECO:0007669"/>
    <property type="project" value="TreeGrafter"/>
</dbReference>
<dbReference type="EMBL" id="LCKO01000001">
    <property type="protein sequence ID" value="KKU01240.1"/>
    <property type="molecule type" value="Genomic_DNA"/>
</dbReference>
<reference evidence="7 8" key="1">
    <citation type="journal article" date="2015" name="Nature">
        <title>rRNA introns, odd ribosomes, and small enigmatic genomes across a large radiation of phyla.</title>
        <authorList>
            <person name="Brown C.T."/>
            <person name="Hug L.A."/>
            <person name="Thomas B.C."/>
            <person name="Sharon I."/>
            <person name="Castelle C.J."/>
            <person name="Singh A."/>
            <person name="Wilkins M.J."/>
            <person name="Williams K.H."/>
            <person name="Banfield J.F."/>
        </authorList>
    </citation>
    <scope>NUCLEOTIDE SEQUENCE [LARGE SCALE GENOMIC DNA]</scope>
</reference>
<keyword evidence="3 5" id="KW-0687">Ribonucleoprotein</keyword>
<dbReference type="PANTHER" id="PTHR14413">
    <property type="entry name" value="RIBOSOMAL PROTEIN L17"/>
    <property type="match status" value="1"/>
</dbReference>
<evidence type="ECO:0000256" key="1">
    <source>
        <dbReference type="ARBA" id="ARBA00008777"/>
    </source>
</evidence>
<dbReference type="Proteomes" id="UP000034078">
    <property type="component" value="Unassembled WGS sequence"/>
</dbReference>
<sequence length="137" mass="15150">MGRRHHSKLAKLNRSTKERKSLFKIQLRQLIELGKITTTVAKAKVIKRLFDKLAAKATDGTLAVRRNIAAQLSSPKTANRLVDFIIPIMGGRRSGFTSIQKVGIRKGDSTLTASLTLVVPLPPEPEKIKKVIKAKTK</sequence>
<keyword evidence="2 5" id="KW-0689">Ribosomal protein</keyword>
<dbReference type="Gene3D" id="3.90.1030.10">
    <property type="entry name" value="Ribosomal protein L17"/>
    <property type="match status" value="1"/>
</dbReference>
<organism evidence="7 8">
    <name type="scientific">Candidatus Collierbacteria bacterium GW2011_GWB2_45_17</name>
    <dbReference type="NCBI Taxonomy" id="1618388"/>
    <lineage>
        <taxon>Bacteria</taxon>
        <taxon>Candidatus Collieribacteriota</taxon>
    </lineage>
</organism>
<protein>
    <recommendedName>
        <fullName evidence="4 6">50S ribosomal protein L17</fullName>
    </recommendedName>
</protein>
<evidence type="ECO:0000256" key="2">
    <source>
        <dbReference type="ARBA" id="ARBA00022980"/>
    </source>
</evidence>
<dbReference type="GO" id="GO:0003735">
    <property type="term" value="F:structural constituent of ribosome"/>
    <property type="evidence" value="ECO:0007669"/>
    <property type="project" value="InterPro"/>
</dbReference>
<evidence type="ECO:0000313" key="7">
    <source>
        <dbReference type="EMBL" id="KKU01240.1"/>
    </source>
</evidence>
<evidence type="ECO:0000256" key="6">
    <source>
        <dbReference type="RuleBase" id="RU000661"/>
    </source>
</evidence>